<proteinExistence type="predicted"/>
<feature type="signal peptide" evidence="2">
    <location>
        <begin position="1"/>
        <end position="15"/>
    </location>
</feature>
<dbReference type="Proteomes" id="UP000016927">
    <property type="component" value="Unassembled WGS sequence"/>
</dbReference>
<sequence length="144" mass="16926">MFFILLLTLRISTFSSDFQKNTVEIPNPTNPDDLKYRLLNKVNDSFYKHEKEPKQEPKKGPKKEPKDNFKIDKSLKDLFTNLGPTSKKKIKSVNDNLFYNPSPKKISGLKPFRSENYHYNKKHVPYNKENPFSSSNGFNDIDFY</sequence>
<evidence type="ECO:0000313" key="4">
    <source>
        <dbReference type="Proteomes" id="UP000016927"/>
    </source>
</evidence>
<feature type="chain" id="PRO_5013039802" evidence="2">
    <location>
        <begin position="16"/>
        <end position="144"/>
    </location>
</feature>
<dbReference type="HOGENOM" id="CLU_1797026_0_0_1"/>
<dbReference type="EMBL" id="KB908914">
    <property type="protein sequence ID" value="EOB15288.1"/>
    <property type="molecule type" value="Genomic_DNA"/>
</dbReference>
<evidence type="ECO:0000256" key="1">
    <source>
        <dbReference type="SAM" id="MobiDB-lite"/>
    </source>
</evidence>
<dbReference type="AlphaFoldDB" id="R0MQX8"/>
<evidence type="ECO:0000313" key="3">
    <source>
        <dbReference type="EMBL" id="EOB15288.1"/>
    </source>
</evidence>
<protein>
    <submittedName>
        <fullName evidence="3">Uncharacterized protein</fullName>
    </submittedName>
</protein>
<accession>R0MQX8</accession>
<organism evidence="3 4">
    <name type="scientific">Nosema bombycis (strain CQ1 / CVCC 102059)</name>
    <name type="common">Microsporidian parasite</name>
    <name type="synonym">Pebrine of silkworm</name>
    <dbReference type="NCBI Taxonomy" id="578461"/>
    <lineage>
        <taxon>Eukaryota</taxon>
        <taxon>Fungi</taxon>
        <taxon>Fungi incertae sedis</taxon>
        <taxon>Microsporidia</taxon>
        <taxon>Nosematidae</taxon>
        <taxon>Nosema</taxon>
    </lineage>
</organism>
<evidence type="ECO:0000256" key="2">
    <source>
        <dbReference type="SAM" id="SignalP"/>
    </source>
</evidence>
<gene>
    <name evidence="3" type="ORF">NBO_6g0040</name>
</gene>
<dbReference type="VEuPathDB" id="MicrosporidiaDB:NBO_6g0040"/>
<name>R0MQX8_NOSB1</name>
<keyword evidence="4" id="KW-1185">Reference proteome</keyword>
<keyword evidence="2" id="KW-0732">Signal</keyword>
<feature type="region of interest" description="Disordered" evidence="1">
    <location>
        <begin position="46"/>
        <end position="72"/>
    </location>
</feature>
<reference evidence="3 4" key="1">
    <citation type="journal article" date="2013" name="BMC Genomics">
        <title>Comparative genomics of parasitic silkworm microsporidia reveal an association between genome expansion and host adaptation.</title>
        <authorList>
            <person name="Pan G."/>
            <person name="Xu J."/>
            <person name="Li T."/>
            <person name="Xia Q."/>
            <person name="Liu S.L."/>
            <person name="Zhang G."/>
            <person name="Li S."/>
            <person name="Li C."/>
            <person name="Liu H."/>
            <person name="Yang L."/>
            <person name="Liu T."/>
            <person name="Zhang X."/>
            <person name="Wu Z."/>
            <person name="Fan W."/>
            <person name="Dang X."/>
            <person name="Xiang H."/>
            <person name="Tao M."/>
            <person name="Li Y."/>
            <person name="Hu J."/>
            <person name="Li Z."/>
            <person name="Lin L."/>
            <person name="Luo J."/>
            <person name="Geng L."/>
            <person name="Wang L."/>
            <person name="Long M."/>
            <person name="Wan Y."/>
            <person name="He N."/>
            <person name="Zhang Z."/>
            <person name="Lu C."/>
            <person name="Keeling P.J."/>
            <person name="Wang J."/>
            <person name="Xiang Z."/>
            <person name="Zhou Z."/>
        </authorList>
    </citation>
    <scope>NUCLEOTIDE SEQUENCE [LARGE SCALE GENOMIC DNA]</scope>
    <source>
        <strain evidence="4">CQ1 / CVCC 102059</strain>
    </source>
</reference>